<dbReference type="EMBL" id="CAJVQC010102678">
    <property type="protein sequence ID" value="CAG8832010.1"/>
    <property type="molecule type" value="Genomic_DNA"/>
</dbReference>
<proteinExistence type="predicted"/>
<reference evidence="1" key="1">
    <citation type="submission" date="2021-06" db="EMBL/GenBank/DDBJ databases">
        <authorList>
            <person name="Kallberg Y."/>
            <person name="Tangrot J."/>
            <person name="Rosling A."/>
        </authorList>
    </citation>
    <scope>NUCLEOTIDE SEQUENCE</scope>
    <source>
        <strain evidence="1">MA461A</strain>
    </source>
</reference>
<keyword evidence="2" id="KW-1185">Reference proteome</keyword>
<name>A0ACA9S8V3_9GLOM</name>
<gene>
    <name evidence="1" type="ORF">RPERSI_LOCUS28329</name>
</gene>
<organism evidence="1 2">
    <name type="scientific">Racocetra persica</name>
    <dbReference type="NCBI Taxonomy" id="160502"/>
    <lineage>
        <taxon>Eukaryota</taxon>
        <taxon>Fungi</taxon>
        <taxon>Fungi incertae sedis</taxon>
        <taxon>Mucoromycota</taxon>
        <taxon>Glomeromycotina</taxon>
        <taxon>Glomeromycetes</taxon>
        <taxon>Diversisporales</taxon>
        <taxon>Gigasporaceae</taxon>
        <taxon>Racocetra</taxon>
    </lineage>
</organism>
<comment type="caution">
    <text evidence="1">The sequence shown here is derived from an EMBL/GenBank/DDBJ whole genome shotgun (WGS) entry which is preliminary data.</text>
</comment>
<feature type="non-terminal residue" evidence="1">
    <location>
        <position position="48"/>
    </location>
</feature>
<evidence type="ECO:0000313" key="2">
    <source>
        <dbReference type="Proteomes" id="UP000789920"/>
    </source>
</evidence>
<accession>A0ACA9S8V3</accession>
<sequence length="48" mass="5668">PLRIKNYLAREACACCHVNETVKETEQCRTYAHRCADENTEQSELRRK</sequence>
<evidence type="ECO:0000313" key="1">
    <source>
        <dbReference type="EMBL" id="CAG8832010.1"/>
    </source>
</evidence>
<dbReference type="Proteomes" id="UP000789920">
    <property type="component" value="Unassembled WGS sequence"/>
</dbReference>
<protein>
    <submittedName>
        <fullName evidence="1">33150_t:CDS:1</fullName>
    </submittedName>
</protein>
<feature type="non-terminal residue" evidence="1">
    <location>
        <position position="1"/>
    </location>
</feature>